<gene>
    <name evidence="4" type="ORF">Tco_0703552</name>
</gene>
<evidence type="ECO:0000256" key="1">
    <source>
        <dbReference type="SAM" id="MobiDB-lite"/>
    </source>
</evidence>
<feature type="region of interest" description="Disordered" evidence="1">
    <location>
        <begin position="46"/>
        <end position="86"/>
    </location>
</feature>
<proteinExistence type="predicted"/>
<feature type="compositionally biased region" description="Polar residues" evidence="1">
    <location>
        <begin position="151"/>
        <end position="160"/>
    </location>
</feature>
<reference evidence="4" key="2">
    <citation type="submission" date="2022-01" db="EMBL/GenBank/DDBJ databases">
        <authorList>
            <person name="Yamashiro T."/>
            <person name="Shiraishi A."/>
            <person name="Satake H."/>
            <person name="Nakayama K."/>
        </authorList>
    </citation>
    <scope>NUCLEOTIDE SEQUENCE</scope>
</reference>
<comment type="caution">
    <text evidence="4">The sequence shown here is derived from an EMBL/GenBank/DDBJ whole genome shotgun (WGS) entry which is preliminary data.</text>
</comment>
<evidence type="ECO:0000313" key="5">
    <source>
        <dbReference type="Proteomes" id="UP001151760"/>
    </source>
</evidence>
<dbReference type="Proteomes" id="UP001151760">
    <property type="component" value="Unassembled WGS sequence"/>
</dbReference>
<feature type="compositionally biased region" description="Polar residues" evidence="1">
    <location>
        <begin position="107"/>
        <end position="143"/>
    </location>
</feature>
<organism evidence="4 5">
    <name type="scientific">Tanacetum coccineum</name>
    <dbReference type="NCBI Taxonomy" id="301880"/>
    <lineage>
        <taxon>Eukaryota</taxon>
        <taxon>Viridiplantae</taxon>
        <taxon>Streptophyta</taxon>
        <taxon>Embryophyta</taxon>
        <taxon>Tracheophyta</taxon>
        <taxon>Spermatophyta</taxon>
        <taxon>Magnoliopsida</taxon>
        <taxon>eudicotyledons</taxon>
        <taxon>Gunneridae</taxon>
        <taxon>Pentapetalae</taxon>
        <taxon>asterids</taxon>
        <taxon>campanulids</taxon>
        <taxon>Asterales</taxon>
        <taxon>Asteraceae</taxon>
        <taxon>Asteroideae</taxon>
        <taxon>Anthemideae</taxon>
        <taxon>Anthemidinae</taxon>
        <taxon>Tanacetum</taxon>
    </lineage>
</organism>
<dbReference type="InterPro" id="IPR057670">
    <property type="entry name" value="SH3_retrovirus"/>
</dbReference>
<reference evidence="4" key="1">
    <citation type="journal article" date="2022" name="Int. J. Mol. Sci.">
        <title>Draft Genome of Tanacetum Coccineum: Genomic Comparison of Closely Related Tanacetum-Family Plants.</title>
        <authorList>
            <person name="Yamashiro T."/>
            <person name="Shiraishi A."/>
            <person name="Nakayama K."/>
            <person name="Satake H."/>
        </authorList>
    </citation>
    <scope>NUCLEOTIDE SEQUENCE</scope>
</reference>
<dbReference type="EMBL" id="BQNB010009951">
    <property type="protein sequence ID" value="GJS70711.1"/>
    <property type="molecule type" value="Genomic_DNA"/>
</dbReference>
<evidence type="ECO:0000313" key="4">
    <source>
        <dbReference type="EMBL" id="GJS70711.1"/>
    </source>
</evidence>
<dbReference type="Pfam" id="PF25597">
    <property type="entry name" value="SH3_retrovirus"/>
    <property type="match status" value="1"/>
</dbReference>
<dbReference type="Pfam" id="PF07727">
    <property type="entry name" value="RVT_2"/>
    <property type="match status" value="1"/>
</dbReference>
<feature type="compositionally biased region" description="Polar residues" evidence="1">
    <location>
        <begin position="76"/>
        <end position="86"/>
    </location>
</feature>
<accession>A0ABQ4Y0P1</accession>
<sequence length="584" mass="65898">MKEKGDSCILVGYSTQSKGYRVYNKRTRLIVESIHLRFDEIKEMSETSVANDTSGLVPQRQKASDYDNPDPAPELQNVSPSADTTVPSQQELDLLFGPLYDEFFNDGTSRVNKSSSPTDNSAPHDTQPSKNIHSTSKPTTQTNDHAEENNDNQAEFTNPFCTPVHEHTESSSRNIGGNGLIRMDRSNADELHQFCRLQSGNSLTNILARMSIEGEFNVAQPDGFVDPDHPDKVYRLRKALYGLKQARRAWYDELSKFLDTKPFALILAKAPLRNTVPSDQLFSWMSKKQDCTAMSSADWQILGVICKLCSSNVDEDTIFKIMASTTTKYRCIATLSQHMQSHATPSSTPEPSITYSGRMPTKIELTLEQSQQGVSNDDLSLRNVNDRGNVIFLALQVYQSLRVIFLNWYKYVNEILKKRRIEICDPVGTPMITTPKIDLDINRTLVDATKYRSMTGSLIYLTSRRLDIVHATYLYVRYQEKPTGKHLKLVKCIFRYLQGTITMGLWYMKHTGFELTTFSDVDHTECQDTFKSTSGGAQFLGVKLVNWSLKKHDCMAMPTAKVEYVSLSACCAPSFMDENTTDGL</sequence>
<keyword evidence="5" id="KW-1185">Reference proteome</keyword>
<dbReference type="PANTHER" id="PTHR11439">
    <property type="entry name" value="GAG-POL-RELATED RETROTRANSPOSON"/>
    <property type="match status" value="1"/>
</dbReference>
<dbReference type="PANTHER" id="PTHR11439:SF509">
    <property type="entry name" value="RNA-DIRECTED DNA POLYMERASE"/>
    <property type="match status" value="1"/>
</dbReference>
<feature type="compositionally biased region" description="Polar residues" evidence="1">
    <location>
        <begin position="46"/>
        <end position="56"/>
    </location>
</feature>
<dbReference type="InterPro" id="IPR013103">
    <property type="entry name" value="RVT_2"/>
</dbReference>
<feature type="region of interest" description="Disordered" evidence="1">
    <location>
        <begin position="107"/>
        <end position="177"/>
    </location>
</feature>
<protein>
    <submittedName>
        <fullName evidence="4">Retrovirus-related pol polyprotein from transposon TNT 1-94</fullName>
    </submittedName>
</protein>
<feature type="domain" description="Reverse transcriptase Ty1/copia-type" evidence="2">
    <location>
        <begin position="211"/>
        <end position="264"/>
    </location>
</feature>
<name>A0ABQ4Y0P1_9ASTR</name>
<evidence type="ECO:0000259" key="3">
    <source>
        <dbReference type="Pfam" id="PF25597"/>
    </source>
</evidence>
<evidence type="ECO:0000259" key="2">
    <source>
        <dbReference type="Pfam" id="PF07727"/>
    </source>
</evidence>
<feature type="domain" description="Retroviral polymerase SH3-like" evidence="3">
    <location>
        <begin position="3"/>
        <end position="47"/>
    </location>
</feature>